<organism evidence="1 2">
    <name type="scientific">Diplodia intermedia</name>
    <dbReference type="NCBI Taxonomy" id="856260"/>
    <lineage>
        <taxon>Eukaryota</taxon>
        <taxon>Fungi</taxon>
        <taxon>Dikarya</taxon>
        <taxon>Ascomycota</taxon>
        <taxon>Pezizomycotina</taxon>
        <taxon>Dothideomycetes</taxon>
        <taxon>Dothideomycetes incertae sedis</taxon>
        <taxon>Botryosphaeriales</taxon>
        <taxon>Botryosphaeriaceae</taxon>
        <taxon>Diplodia</taxon>
    </lineage>
</organism>
<sequence length="419" mass="45794">MANLIHAISKHDNSRHAVFPVPENTTPLAPDSIRVRTTLITLSSNNLTYARLGTPLSWWTTYPIPTATAPAPYDDAASWGIVPAWGYATVAASTIAALPAGTAIWGYWPTTSHAVDLQLAPAAGCESHWLETSPHRRGLMNMYNRYVAAAPGGRLPSTATPADADAAARRVALRTVWECGYLFSRFNFPGGGDRHHHDFLPVHPFGLPAPAALPWTARDADLRRAVVVSLAATSKTGRGFAWNLLRDRNVRTYDDDVTPAGKNKAVGYAELNGEEGVGWVLGFKPERVVVIDFGTREGVLEGFVEAVEREGEGVEVLVVLVGSGMKVYSLDEIKADMERAQRLKSVQFNTSPVRDWAMEIEGPEAYFAKMNEAWERCEEEGGMGELDAVWVDGVDGIEKAWQDLCDQKVKPNEAIVVRV</sequence>
<name>A0ABR3TZX2_9PEZI</name>
<gene>
    <name evidence="1" type="ORF">SLS58_002203</name>
</gene>
<keyword evidence="2" id="KW-1185">Reference proteome</keyword>
<dbReference type="Pfam" id="PF11017">
    <property type="entry name" value="DUF2855"/>
    <property type="match status" value="1"/>
</dbReference>
<evidence type="ECO:0000313" key="1">
    <source>
        <dbReference type="EMBL" id="KAL1648448.1"/>
    </source>
</evidence>
<dbReference type="InterPro" id="IPR021276">
    <property type="entry name" value="DUF2855"/>
</dbReference>
<evidence type="ECO:0000313" key="2">
    <source>
        <dbReference type="Proteomes" id="UP001521184"/>
    </source>
</evidence>
<protein>
    <submittedName>
        <fullName evidence="1">Uncharacterized protein</fullName>
    </submittedName>
</protein>
<dbReference type="Proteomes" id="UP001521184">
    <property type="component" value="Unassembled WGS sequence"/>
</dbReference>
<comment type="caution">
    <text evidence="1">The sequence shown here is derived from an EMBL/GenBank/DDBJ whole genome shotgun (WGS) entry which is preliminary data.</text>
</comment>
<proteinExistence type="predicted"/>
<dbReference type="EMBL" id="JAKEKT020000009">
    <property type="protein sequence ID" value="KAL1648448.1"/>
    <property type="molecule type" value="Genomic_DNA"/>
</dbReference>
<accession>A0ABR3TZX2</accession>
<reference evidence="1 2" key="1">
    <citation type="journal article" date="2023" name="Plant Dis.">
        <title>First Report of Diplodia intermedia Causing Canker and Dieback Diseases on Apple Trees in Canada.</title>
        <authorList>
            <person name="Ellouze W."/>
            <person name="Ilyukhin E."/>
            <person name="Sulman M."/>
            <person name="Ali S."/>
        </authorList>
    </citation>
    <scope>NUCLEOTIDE SEQUENCE [LARGE SCALE GENOMIC DNA]</scope>
    <source>
        <strain evidence="1 2">M45-28</strain>
    </source>
</reference>